<dbReference type="InterPro" id="IPR056884">
    <property type="entry name" value="NPHP3-like_N"/>
</dbReference>
<dbReference type="SUPFAM" id="SSF52540">
    <property type="entry name" value="P-loop containing nucleoside triphosphate hydrolases"/>
    <property type="match status" value="1"/>
</dbReference>
<name>A0AAD7DV54_MYCRO</name>
<dbReference type="Gene3D" id="3.40.50.300">
    <property type="entry name" value="P-loop containing nucleotide triphosphate hydrolases"/>
    <property type="match status" value="1"/>
</dbReference>
<proteinExistence type="predicted"/>
<dbReference type="PANTHER" id="PTHR10039">
    <property type="entry name" value="AMELOGENIN"/>
    <property type="match status" value="1"/>
</dbReference>
<sequence length="253" mass="28544">REKMLADLRKYATTREPRNQVLWLHGPAGAGKSAIMWSLYERLADCRIQGVSALLSFSSAGIRLGEMREHYNLFPTIAYRLAFRIPWLKGPISQAVENDPSLVSSTPEIQFQRLILGPCQSRADRAPMIIIIDGLDECEGQQIQQEILRILSSYQHHNSVPILVASRPEAHISEITLKGSAYQAFNLEQSFEDVQKYLSDEFGRIHLAHQRTMGDIPPPWPSEGELETLVRKSSGHFIYASTIKFVDDPADCP</sequence>
<dbReference type="EMBL" id="JARKIE010000020">
    <property type="protein sequence ID" value="KAJ7700468.1"/>
    <property type="molecule type" value="Genomic_DNA"/>
</dbReference>
<evidence type="ECO:0000259" key="2">
    <source>
        <dbReference type="Pfam" id="PF24883"/>
    </source>
</evidence>
<evidence type="ECO:0000256" key="1">
    <source>
        <dbReference type="ARBA" id="ARBA00022737"/>
    </source>
</evidence>
<dbReference type="Proteomes" id="UP001221757">
    <property type="component" value="Unassembled WGS sequence"/>
</dbReference>
<gene>
    <name evidence="3" type="ORF">B0H17DRAFT_1251451</name>
</gene>
<dbReference type="AlphaFoldDB" id="A0AAD7DV54"/>
<organism evidence="3 4">
    <name type="scientific">Mycena rosella</name>
    <name type="common">Pink bonnet</name>
    <name type="synonym">Agaricus rosellus</name>
    <dbReference type="NCBI Taxonomy" id="1033263"/>
    <lineage>
        <taxon>Eukaryota</taxon>
        <taxon>Fungi</taxon>
        <taxon>Dikarya</taxon>
        <taxon>Basidiomycota</taxon>
        <taxon>Agaricomycotina</taxon>
        <taxon>Agaricomycetes</taxon>
        <taxon>Agaricomycetidae</taxon>
        <taxon>Agaricales</taxon>
        <taxon>Marasmiineae</taxon>
        <taxon>Mycenaceae</taxon>
        <taxon>Mycena</taxon>
    </lineage>
</organism>
<keyword evidence="4" id="KW-1185">Reference proteome</keyword>
<comment type="caution">
    <text evidence="3">The sequence shown here is derived from an EMBL/GenBank/DDBJ whole genome shotgun (WGS) entry which is preliminary data.</text>
</comment>
<dbReference type="PANTHER" id="PTHR10039:SF17">
    <property type="entry name" value="FUNGAL STAND N-TERMINAL GOODBYE DOMAIN-CONTAINING PROTEIN-RELATED"/>
    <property type="match status" value="1"/>
</dbReference>
<keyword evidence="1" id="KW-0677">Repeat</keyword>
<protein>
    <recommendedName>
        <fullName evidence="2">Nephrocystin 3-like N-terminal domain-containing protein</fullName>
    </recommendedName>
</protein>
<feature type="domain" description="Nephrocystin 3-like N-terminal" evidence="2">
    <location>
        <begin position="14"/>
        <end position="167"/>
    </location>
</feature>
<dbReference type="Pfam" id="PF24883">
    <property type="entry name" value="NPHP3_N"/>
    <property type="match status" value="1"/>
</dbReference>
<evidence type="ECO:0000313" key="4">
    <source>
        <dbReference type="Proteomes" id="UP001221757"/>
    </source>
</evidence>
<evidence type="ECO:0000313" key="3">
    <source>
        <dbReference type="EMBL" id="KAJ7700468.1"/>
    </source>
</evidence>
<dbReference type="InterPro" id="IPR027417">
    <property type="entry name" value="P-loop_NTPase"/>
</dbReference>
<feature type="non-terminal residue" evidence="3">
    <location>
        <position position="1"/>
    </location>
</feature>
<reference evidence="3" key="1">
    <citation type="submission" date="2023-03" db="EMBL/GenBank/DDBJ databases">
        <title>Massive genome expansion in bonnet fungi (Mycena s.s.) driven by repeated elements and novel gene families across ecological guilds.</title>
        <authorList>
            <consortium name="Lawrence Berkeley National Laboratory"/>
            <person name="Harder C.B."/>
            <person name="Miyauchi S."/>
            <person name="Viragh M."/>
            <person name="Kuo A."/>
            <person name="Thoen E."/>
            <person name="Andreopoulos B."/>
            <person name="Lu D."/>
            <person name="Skrede I."/>
            <person name="Drula E."/>
            <person name="Henrissat B."/>
            <person name="Morin E."/>
            <person name="Kohler A."/>
            <person name="Barry K."/>
            <person name="LaButti K."/>
            <person name="Morin E."/>
            <person name="Salamov A."/>
            <person name="Lipzen A."/>
            <person name="Mereny Z."/>
            <person name="Hegedus B."/>
            <person name="Baldrian P."/>
            <person name="Stursova M."/>
            <person name="Weitz H."/>
            <person name="Taylor A."/>
            <person name="Grigoriev I.V."/>
            <person name="Nagy L.G."/>
            <person name="Martin F."/>
            <person name="Kauserud H."/>
        </authorList>
    </citation>
    <scope>NUCLEOTIDE SEQUENCE</scope>
    <source>
        <strain evidence="3">CBHHK067</strain>
    </source>
</reference>
<accession>A0AAD7DV54</accession>